<keyword evidence="8" id="KW-0998">Cell outer membrane</keyword>
<dbReference type="EMBL" id="JADWND010000003">
    <property type="protein sequence ID" value="MBJ8380848.1"/>
    <property type="molecule type" value="Genomic_DNA"/>
</dbReference>
<dbReference type="InterPro" id="IPR000015">
    <property type="entry name" value="Fimb_usher"/>
</dbReference>
<name>A0ABS0ZPU5_9ENTR</name>
<evidence type="ECO:0000256" key="9">
    <source>
        <dbReference type="SAM" id="SignalP"/>
    </source>
</evidence>
<evidence type="ECO:0000256" key="5">
    <source>
        <dbReference type="ARBA" id="ARBA00022692"/>
    </source>
</evidence>
<dbReference type="Gene3D" id="2.60.40.2610">
    <property type="entry name" value="Outer membrane usher protein FimD, plug domain"/>
    <property type="match status" value="1"/>
</dbReference>
<dbReference type="Gene3D" id="2.60.40.2070">
    <property type="match status" value="1"/>
</dbReference>
<keyword evidence="13" id="KW-1185">Reference proteome</keyword>
<dbReference type="InterPro" id="IPR025885">
    <property type="entry name" value="PapC_N"/>
</dbReference>
<gene>
    <name evidence="12" type="ORF">I6M88_07645</name>
</gene>
<evidence type="ECO:0000313" key="12">
    <source>
        <dbReference type="EMBL" id="MBJ8380848.1"/>
    </source>
</evidence>
<feature type="signal peptide" evidence="9">
    <location>
        <begin position="1"/>
        <end position="22"/>
    </location>
</feature>
<evidence type="ECO:0000256" key="4">
    <source>
        <dbReference type="ARBA" id="ARBA00022452"/>
    </source>
</evidence>
<dbReference type="InterPro" id="IPR042186">
    <property type="entry name" value="FimD_plug_dom"/>
</dbReference>
<dbReference type="Gene3D" id="3.10.20.410">
    <property type="match status" value="1"/>
</dbReference>
<evidence type="ECO:0000256" key="2">
    <source>
        <dbReference type="ARBA" id="ARBA00008064"/>
    </source>
</evidence>
<keyword evidence="5" id="KW-0812">Transmembrane</keyword>
<dbReference type="InterPro" id="IPR037224">
    <property type="entry name" value="PapC_N_sf"/>
</dbReference>
<keyword evidence="4" id="KW-1134">Transmembrane beta strand</keyword>
<comment type="caution">
    <text evidence="12">The sequence shown here is derived from an EMBL/GenBank/DDBJ whole genome shotgun (WGS) entry which is preliminary data.</text>
</comment>
<dbReference type="PANTHER" id="PTHR30451">
    <property type="entry name" value="OUTER MEMBRANE USHER PROTEIN"/>
    <property type="match status" value="1"/>
</dbReference>
<evidence type="ECO:0000259" key="11">
    <source>
        <dbReference type="Pfam" id="PF13954"/>
    </source>
</evidence>
<proteinExistence type="inferred from homology"/>
<dbReference type="NCBIfam" id="NF011763">
    <property type="entry name" value="PRK15217.1"/>
    <property type="match status" value="1"/>
</dbReference>
<sequence>MEKFNTITLSILSALLISPAWAEEESFDTYFMFGGIKGEKVSRYQIDSNKPMAGVYEMDVYVNKEWRGTYNIDIQDKTENTCIHRELIASLGIKYPSPVERLRNDCVPLNSVVQGGSVFYDTGSFNLHLSVPQAFVLEYEAGYSPPETWDRGINAFYTSYYASEYYSHYKKGGSEKNTYANFVSGVNLLGWQLHSNANFSKSENAKGKWQSNTLYLERDFLSVMGTMRIGEQYSSGDMFETVRFRGVRFWRDMQMLPHSKQNFAPVVRGVAQSNALVTIEQNGFIVYQKEVPPGPFMFEDLQLAGGGADLDVSVKETNGSVSRYIVPYSSVTNMVQPGVAKYEFVAGKSDIEGASEQTDFLQGTYQYGINNLLTLYGGTILANDYRSFTLGSGWNTFIGAVSVDGTLSYSKQDNGDALDGQSYQVAWNKYLPQSATHFSLAAYRYSSRNYRSFNDHIWANNRDHYQRDEDDIYDIADYYKNDFGRKNTFTLNINQSLPDGWGYFTASALWRDYWGRSGSGKDYQLSYSTAWQRVSFTLSATQTYDSNNREDKRFNLYFSVPFSWGEAGSGVHRESHFSNSTTFDEKGYASNNASLSGTFGQRDQFNYTTNLSNQRQEHQTTFGGALTWNTPLATVAGSYSQSSHYHQVGGNIQGGLVAWSDGVHLAPRLNDTIAIIKAPHLNDATVQGRSYLRTNAKGYAVYEALTPYRQNFISLDVSDTDSEVALVGNRKVTVPYRGAVVLMVFDTEKSKPFYFQARRLNGEPLPFGYEVEDYHGNNVGLVGQGSRIFIRTETVPSWVKIATDKQQGLFCQITFDKQIDENNIYICR</sequence>
<evidence type="ECO:0000256" key="3">
    <source>
        <dbReference type="ARBA" id="ARBA00022448"/>
    </source>
</evidence>
<keyword evidence="6 9" id="KW-0732">Signal</keyword>
<evidence type="ECO:0000256" key="6">
    <source>
        <dbReference type="ARBA" id="ARBA00022729"/>
    </source>
</evidence>
<evidence type="ECO:0000313" key="13">
    <source>
        <dbReference type="Proteomes" id="UP000746649"/>
    </source>
</evidence>
<evidence type="ECO:0000256" key="1">
    <source>
        <dbReference type="ARBA" id="ARBA00004571"/>
    </source>
</evidence>
<comment type="subcellular location">
    <subcellularLocation>
        <location evidence="1">Cell outer membrane</location>
        <topology evidence="1">Multi-pass membrane protein</topology>
    </subcellularLocation>
</comment>
<comment type="similarity">
    <text evidence="2">Belongs to the fimbrial export usher family.</text>
</comment>
<reference evidence="12 13" key="1">
    <citation type="submission" date="2020-11" db="EMBL/GenBank/DDBJ databases">
        <title>Enhanced detection system for hospital associated transmission using whole genome sequencing surveillance.</title>
        <authorList>
            <person name="Harrison L.H."/>
            <person name="Van Tyne D."/>
            <person name="Marsh J.W."/>
            <person name="Griffith M.P."/>
            <person name="Snyder D.J."/>
            <person name="Cooper V.S."/>
            <person name="Mustapha M."/>
        </authorList>
    </citation>
    <scope>NUCLEOTIDE SEQUENCE [LARGE SCALE GENOMIC DNA]</scope>
    <source>
        <strain evidence="12 13">CB00117</strain>
    </source>
</reference>
<feature type="chain" id="PRO_5047131714" evidence="9">
    <location>
        <begin position="23"/>
        <end position="828"/>
    </location>
</feature>
<organism evidence="12 13">
    <name type="scientific">Citrobacter sedlakii</name>
    <dbReference type="NCBI Taxonomy" id="67826"/>
    <lineage>
        <taxon>Bacteria</taxon>
        <taxon>Pseudomonadati</taxon>
        <taxon>Pseudomonadota</taxon>
        <taxon>Gammaproteobacteria</taxon>
        <taxon>Enterobacterales</taxon>
        <taxon>Enterobacteriaceae</taxon>
        <taxon>Citrobacter</taxon>
        <taxon>Citrobacter freundii complex</taxon>
    </lineage>
</organism>
<dbReference type="Proteomes" id="UP000746649">
    <property type="component" value="Unassembled WGS sequence"/>
</dbReference>
<dbReference type="Pfam" id="PF00577">
    <property type="entry name" value="Usher"/>
    <property type="match status" value="1"/>
</dbReference>
<feature type="domain" description="PapC-like C-terminal" evidence="10">
    <location>
        <begin position="755"/>
        <end position="816"/>
    </location>
</feature>
<dbReference type="SUPFAM" id="SSF141729">
    <property type="entry name" value="FimD N-terminal domain-like"/>
    <property type="match status" value="1"/>
</dbReference>
<dbReference type="Gene3D" id="2.60.40.3110">
    <property type="match status" value="1"/>
</dbReference>
<dbReference type="RefSeq" id="WP_200034352.1">
    <property type="nucleotide sequence ID" value="NZ_JADWND010000003.1"/>
</dbReference>
<accession>A0ABS0ZPU5</accession>
<keyword evidence="7" id="KW-0472">Membrane</keyword>
<dbReference type="InterPro" id="IPR043142">
    <property type="entry name" value="PapC-like_C_sf"/>
</dbReference>
<feature type="domain" description="PapC N-terminal" evidence="11">
    <location>
        <begin position="27"/>
        <end position="163"/>
    </location>
</feature>
<keyword evidence="3" id="KW-0813">Transport</keyword>
<evidence type="ECO:0000256" key="7">
    <source>
        <dbReference type="ARBA" id="ARBA00023136"/>
    </source>
</evidence>
<evidence type="ECO:0000259" key="10">
    <source>
        <dbReference type="Pfam" id="PF13953"/>
    </source>
</evidence>
<dbReference type="Pfam" id="PF13954">
    <property type="entry name" value="PapC_N"/>
    <property type="match status" value="1"/>
</dbReference>
<dbReference type="PANTHER" id="PTHR30451:SF3">
    <property type="entry name" value="OUTER MEMBRANE USHER PROTEIN HTRE-RELATED"/>
    <property type="match status" value="1"/>
</dbReference>
<dbReference type="Pfam" id="PF13953">
    <property type="entry name" value="PapC_C"/>
    <property type="match status" value="1"/>
</dbReference>
<protein>
    <submittedName>
        <fullName evidence="12">Fimbrial biogenesis outer membrane usher protein</fullName>
    </submittedName>
</protein>
<dbReference type="InterPro" id="IPR025949">
    <property type="entry name" value="PapC-like_C"/>
</dbReference>
<evidence type="ECO:0000256" key="8">
    <source>
        <dbReference type="ARBA" id="ARBA00023237"/>
    </source>
</evidence>